<feature type="transmembrane region" description="Helical" evidence="1">
    <location>
        <begin position="58"/>
        <end position="78"/>
    </location>
</feature>
<protein>
    <recommendedName>
        <fullName evidence="4">2TM domain-containing protein</fullName>
    </recommendedName>
</protein>
<keyword evidence="1" id="KW-0472">Membrane</keyword>
<reference evidence="2 3" key="1">
    <citation type="journal article" date="2016" name="Nat. Commun.">
        <title>Thousands of microbial genomes shed light on interconnected biogeochemical processes in an aquifer system.</title>
        <authorList>
            <person name="Anantharaman K."/>
            <person name="Brown C.T."/>
            <person name="Hug L.A."/>
            <person name="Sharon I."/>
            <person name="Castelle C.J."/>
            <person name="Probst A.J."/>
            <person name="Thomas B.C."/>
            <person name="Singh A."/>
            <person name="Wilkins M.J."/>
            <person name="Karaoz U."/>
            <person name="Brodie E.L."/>
            <person name="Williams K.H."/>
            <person name="Hubbard S.S."/>
            <person name="Banfield J.F."/>
        </authorList>
    </citation>
    <scope>NUCLEOTIDE SEQUENCE [LARGE SCALE GENOMIC DNA]</scope>
</reference>
<comment type="caution">
    <text evidence="2">The sequence shown here is derived from an EMBL/GenBank/DDBJ whole genome shotgun (WGS) entry which is preliminary data.</text>
</comment>
<dbReference type="Proteomes" id="UP000177354">
    <property type="component" value="Unassembled WGS sequence"/>
</dbReference>
<accession>A0A1F5Z7R0</accession>
<dbReference type="AlphaFoldDB" id="A0A1F5Z7R0"/>
<name>A0A1F5Z7R0_9BACT</name>
<dbReference type="EMBL" id="MFJF01000005">
    <property type="protein sequence ID" value="OGG08217.1"/>
    <property type="molecule type" value="Genomic_DNA"/>
</dbReference>
<gene>
    <name evidence="2" type="ORF">A2777_02425</name>
</gene>
<evidence type="ECO:0000313" key="3">
    <source>
        <dbReference type="Proteomes" id="UP000177354"/>
    </source>
</evidence>
<sequence length="89" mass="10488">MKKIEDLEKEIKLIKDRNKRVESDKAWETSWTRKTLLALFTYLAISIYMYSISLPNPWLNAIVPSIGFLLSTLTLPTFKNLWKKHIYGN</sequence>
<keyword evidence="1" id="KW-0812">Transmembrane</keyword>
<organism evidence="2 3">
    <name type="scientific">Candidatus Gottesmanbacteria bacterium RIFCSPHIGHO2_01_FULL_40_15</name>
    <dbReference type="NCBI Taxonomy" id="1798376"/>
    <lineage>
        <taxon>Bacteria</taxon>
        <taxon>Candidatus Gottesmaniibacteriota</taxon>
    </lineage>
</organism>
<keyword evidence="1" id="KW-1133">Transmembrane helix</keyword>
<evidence type="ECO:0000256" key="1">
    <source>
        <dbReference type="SAM" id="Phobius"/>
    </source>
</evidence>
<proteinExistence type="predicted"/>
<feature type="transmembrane region" description="Helical" evidence="1">
    <location>
        <begin position="35"/>
        <end position="52"/>
    </location>
</feature>
<evidence type="ECO:0008006" key="4">
    <source>
        <dbReference type="Google" id="ProtNLM"/>
    </source>
</evidence>
<evidence type="ECO:0000313" key="2">
    <source>
        <dbReference type="EMBL" id="OGG08217.1"/>
    </source>
</evidence>